<dbReference type="KEGG" id="dti:Desti_1131"/>
<dbReference type="PROSITE" id="PS50977">
    <property type="entry name" value="HTH_TETR_2"/>
    <property type="match status" value="1"/>
</dbReference>
<dbReference type="SUPFAM" id="SSF48498">
    <property type="entry name" value="Tetracyclin repressor-like, C-terminal domain"/>
    <property type="match status" value="1"/>
</dbReference>
<dbReference type="GO" id="GO:0003700">
    <property type="term" value="F:DNA-binding transcription factor activity"/>
    <property type="evidence" value="ECO:0007669"/>
    <property type="project" value="TreeGrafter"/>
</dbReference>
<dbReference type="AlphaFoldDB" id="I4C2Q4"/>
<dbReference type="PANTHER" id="PTHR30055:SF226">
    <property type="entry name" value="HTH-TYPE TRANSCRIPTIONAL REGULATOR PKSA"/>
    <property type="match status" value="1"/>
</dbReference>
<dbReference type="EMBL" id="CP003360">
    <property type="protein sequence ID" value="AFM23845.1"/>
    <property type="molecule type" value="Genomic_DNA"/>
</dbReference>
<proteinExistence type="predicted"/>
<evidence type="ECO:0000313" key="5">
    <source>
        <dbReference type="Proteomes" id="UP000006055"/>
    </source>
</evidence>
<dbReference type="PROSITE" id="PS01081">
    <property type="entry name" value="HTH_TETR_1"/>
    <property type="match status" value="1"/>
</dbReference>
<dbReference type="SUPFAM" id="SSF46689">
    <property type="entry name" value="Homeodomain-like"/>
    <property type="match status" value="1"/>
</dbReference>
<keyword evidence="1 2" id="KW-0238">DNA-binding</keyword>
<feature type="DNA-binding region" description="H-T-H motif" evidence="2">
    <location>
        <begin position="40"/>
        <end position="59"/>
    </location>
</feature>
<dbReference type="Gene3D" id="1.10.357.10">
    <property type="entry name" value="Tetracycline Repressor, domain 2"/>
    <property type="match status" value="1"/>
</dbReference>
<evidence type="ECO:0000256" key="2">
    <source>
        <dbReference type="PROSITE-ProRule" id="PRU00335"/>
    </source>
</evidence>
<dbReference type="eggNOG" id="COG1309">
    <property type="taxonomic scope" value="Bacteria"/>
</dbReference>
<dbReference type="STRING" id="706587.Desti_1131"/>
<gene>
    <name evidence="4" type="ordered locus">Desti_1131</name>
</gene>
<evidence type="ECO:0000313" key="4">
    <source>
        <dbReference type="EMBL" id="AFM23845.1"/>
    </source>
</evidence>
<dbReference type="PATRIC" id="fig|706587.4.peg.1293"/>
<sequence>MHDHSESGTELFKNLPLEKREKVFDAAVAEFASKGYRNASMNSLVRAAGISKGSIFQYFRTKRNLFDAVLELAVDQVKNYLRKVRSDTEEMPFPVRLGTLLRSGFAFIDKHPLLSAIYFQLLQSGDAPFGTERILRLRKLGNEFLTEMLDEAISRGEVRSDLDRQKAAFLVNSLMETLLRAYYTEFLDSGLGLYKGSVQNREAWIETAVAFIVSGLGNGSSDKVCEQGRK</sequence>
<dbReference type="InterPro" id="IPR050109">
    <property type="entry name" value="HTH-type_TetR-like_transc_reg"/>
</dbReference>
<dbReference type="InterPro" id="IPR036271">
    <property type="entry name" value="Tet_transcr_reg_TetR-rel_C_sf"/>
</dbReference>
<evidence type="ECO:0000259" key="3">
    <source>
        <dbReference type="PROSITE" id="PS50977"/>
    </source>
</evidence>
<dbReference type="InterPro" id="IPR023772">
    <property type="entry name" value="DNA-bd_HTH_TetR-type_CS"/>
</dbReference>
<protein>
    <submittedName>
        <fullName evidence="4">Transcriptional regulator</fullName>
    </submittedName>
</protein>
<accession>I4C2Q4</accession>
<evidence type="ECO:0000256" key="1">
    <source>
        <dbReference type="ARBA" id="ARBA00023125"/>
    </source>
</evidence>
<keyword evidence="5" id="KW-1185">Reference proteome</keyword>
<dbReference type="Pfam" id="PF00440">
    <property type="entry name" value="TetR_N"/>
    <property type="match status" value="1"/>
</dbReference>
<dbReference type="RefSeq" id="WP_014808998.1">
    <property type="nucleotide sequence ID" value="NC_018025.1"/>
</dbReference>
<dbReference type="GO" id="GO:0000976">
    <property type="term" value="F:transcription cis-regulatory region binding"/>
    <property type="evidence" value="ECO:0007669"/>
    <property type="project" value="TreeGrafter"/>
</dbReference>
<dbReference type="PRINTS" id="PR00455">
    <property type="entry name" value="HTHTETR"/>
</dbReference>
<dbReference type="InterPro" id="IPR001647">
    <property type="entry name" value="HTH_TetR"/>
</dbReference>
<organism evidence="4 5">
    <name type="scientific">Desulfomonile tiedjei (strain ATCC 49306 / DSM 6799 / DCB-1)</name>
    <dbReference type="NCBI Taxonomy" id="706587"/>
    <lineage>
        <taxon>Bacteria</taxon>
        <taxon>Pseudomonadati</taxon>
        <taxon>Thermodesulfobacteriota</taxon>
        <taxon>Desulfomonilia</taxon>
        <taxon>Desulfomonilales</taxon>
        <taxon>Desulfomonilaceae</taxon>
        <taxon>Desulfomonile</taxon>
    </lineage>
</organism>
<dbReference type="PANTHER" id="PTHR30055">
    <property type="entry name" value="HTH-TYPE TRANSCRIPTIONAL REGULATOR RUTR"/>
    <property type="match status" value="1"/>
</dbReference>
<dbReference type="HOGENOM" id="CLU_069356_45_1_7"/>
<dbReference type="InterPro" id="IPR009057">
    <property type="entry name" value="Homeodomain-like_sf"/>
</dbReference>
<dbReference type="OrthoDB" id="9812484at2"/>
<feature type="domain" description="HTH tetR-type" evidence="3">
    <location>
        <begin position="17"/>
        <end position="77"/>
    </location>
</feature>
<reference evidence="5" key="1">
    <citation type="submission" date="2012-06" db="EMBL/GenBank/DDBJ databases">
        <title>Complete sequence of chromosome of Desulfomonile tiedjei DSM 6799.</title>
        <authorList>
            <person name="Lucas S."/>
            <person name="Copeland A."/>
            <person name="Lapidus A."/>
            <person name="Glavina del Rio T."/>
            <person name="Dalin E."/>
            <person name="Tice H."/>
            <person name="Bruce D."/>
            <person name="Goodwin L."/>
            <person name="Pitluck S."/>
            <person name="Peters L."/>
            <person name="Ovchinnikova G."/>
            <person name="Zeytun A."/>
            <person name="Lu M."/>
            <person name="Kyrpides N."/>
            <person name="Mavromatis K."/>
            <person name="Ivanova N."/>
            <person name="Brettin T."/>
            <person name="Detter J.C."/>
            <person name="Han C."/>
            <person name="Larimer F."/>
            <person name="Land M."/>
            <person name="Hauser L."/>
            <person name="Markowitz V."/>
            <person name="Cheng J.-F."/>
            <person name="Hugenholtz P."/>
            <person name="Woyke T."/>
            <person name="Wu D."/>
            <person name="Spring S."/>
            <person name="Schroeder M."/>
            <person name="Brambilla E."/>
            <person name="Klenk H.-P."/>
            <person name="Eisen J.A."/>
        </authorList>
    </citation>
    <scope>NUCLEOTIDE SEQUENCE [LARGE SCALE GENOMIC DNA]</scope>
    <source>
        <strain evidence="5">ATCC 49306 / DSM 6799 / DCB-1</strain>
    </source>
</reference>
<dbReference type="Proteomes" id="UP000006055">
    <property type="component" value="Chromosome"/>
</dbReference>
<name>I4C2Q4_DESTA</name>